<dbReference type="InterPro" id="IPR013219">
    <property type="entry name" value="Ribosomal_mS33"/>
</dbReference>
<comment type="subcellular location">
    <subcellularLocation>
        <location evidence="1">Mitochondrion</location>
    </subcellularLocation>
</comment>
<keyword evidence="3" id="KW-0689">Ribosomal protein</keyword>
<proteinExistence type="inferred from homology"/>
<organism evidence="8 9">
    <name type="scientific">Porites evermanni</name>
    <dbReference type="NCBI Taxonomy" id="104178"/>
    <lineage>
        <taxon>Eukaryota</taxon>
        <taxon>Metazoa</taxon>
        <taxon>Cnidaria</taxon>
        <taxon>Anthozoa</taxon>
        <taxon>Hexacorallia</taxon>
        <taxon>Scleractinia</taxon>
        <taxon>Fungiina</taxon>
        <taxon>Poritidae</taxon>
        <taxon>Porites</taxon>
    </lineage>
</organism>
<evidence type="ECO:0000256" key="3">
    <source>
        <dbReference type="ARBA" id="ARBA00022980"/>
    </source>
</evidence>
<dbReference type="Pfam" id="PF08293">
    <property type="entry name" value="MRP-S33"/>
    <property type="match status" value="1"/>
</dbReference>
<sequence length="102" mass="12190">MSANYVRKMDLLRARIFGKLTRQVTPQSYKVVKHFARRPLGSEINSYYPPLKKFQTLLFRLRHFGFYYDEHLNFREEMAAKRKERGKGPPKKGEGKRAKKKK</sequence>
<protein>
    <recommendedName>
        <fullName evidence="6">Small ribosomal subunit protein mS33</fullName>
    </recommendedName>
</protein>
<dbReference type="EMBL" id="CALNXI010000334">
    <property type="protein sequence ID" value="CAH3025054.1"/>
    <property type="molecule type" value="Genomic_DNA"/>
</dbReference>
<keyword evidence="4" id="KW-0496">Mitochondrion</keyword>
<evidence type="ECO:0000313" key="9">
    <source>
        <dbReference type="Proteomes" id="UP001159427"/>
    </source>
</evidence>
<evidence type="ECO:0000256" key="4">
    <source>
        <dbReference type="ARBA" id="ARBA00023128"/>
    </source>
</evidence>
<gene>
    <name evidence="8" type="ORF">PEVE_00024914</name>
</gene>
<dbReference type="PANTHER" id="PTHR13362:SF2">
    <property type="entry name" value="SMALL RIBOSOMAL SUBUNIT PROTEIN MS33"/>
    <property type="match status" value="1"/>
</dbReference>
<evidence type="ECO:0000256" key="5">
    <source>
        <dbReference type="ARBA" id="ARBA00023274"/>
    </source>
</evidence>
<evidence type="ECO:0000256" key="1">
    <source>
        <dbReference type="ARBA" id="ARBA00004173"/>
    </source>
</evidence>
<comment type="caution">
    <text evidence="8">The sequence shown here is derived from an EMBL/GenBank/DDBJ whole genome shotgun (WGS) entry which is preliminary data.</text>
</comment>
<evidence type="ECO:0000313" key="8">
    <source>
        <dbReference type="EMBL" id="CAH3025054.1"/>
    </source>
</evidence>
<feature type="region of interest" description="Disordered" evidence="7">
    <location>
        <begin position="79"/>
        <end position="102"/>
    </location>
</feature>
<comment type="similarity">
    <text evidence="2">Belongs to the mitochondrion-specific ribosomal protein mS33 family.</text>
</comment>
<dbReference type="Proteomes" id="UP001159427">
    <property type="component" value="Unassembled WGS sequence"/>
</dbReference>
<evidence type="ECO:0000256" key="6">
    <source>
        <dbReference type="ARBA" id="ARBA00035132"/>
    </source>
</evidence>
<keyword evidence="5" id="KW-0687">Ribonucleoprotein</keyword>
<reference evidence="8 9" key="1">
    <citation type="submission" date="2022-05" db="EMBL/GenBank/DDBJ databases">
        <authorList>
            <consortium name="Genoscope - CEA"/>
            <person name="William W."/>
        </authorList>
    </citation>
    <scope>NUCLEOTIDE SEQUENCE [LARGE SCALE GENOMIC DNA]</scope>
</reference>
<evidence type="ECO:0000256" key="7">
    <source>
        <dbReference type="SAM" id="MobiDB-lite"/>
    </source>
</evidence>
<dbReference type="PANTHER" id="PTHR13362">
    <property type="entry name" value="MITOCHONDRIAL RIBOSOMAL PROTEIN S33"/>
    <property type="match status" value="1"/>
</dbReference>
<name>A0ABN8MB98_9CNID</name>
<accession>A0ABN8MB98</accession>
<keyword evidence="9" id="KW-1185">Reference proteome</keyword>
<evidence type="ECO:0000256" key="2">
    <source>
        <dbReference type="ARBA" id="ARBA00008970"/>
    </source>
</evidence>